<comment type="caution">
    <text evidence="4">The sequence shown here is derived from an EMBL/GenBank/DDBJ whole genome shotgun (WGS) entry which is preliminary data.</text>
</comment>
<dbReference type="InterPro" id="IPR000871">
    <property type="entry name" value="Beta-lactam_class-A"/>
</dbReference>
<dbReference type="PANTHER" id="PTHR35333:SF3">
    <property type="entry name" value="BETA-LACTAMASE-TYPE TRANSPEPTIDASE FOLD CONTAINING PROTEIN"/>
    <property type="match status" value="1"/>
</dbReference>
<evidence type="ECO:0000256" key="2">
    <source>
        <dbReference type="SAM" id="Phobius"/>
    </source>
</evidence>
<keyword evidence="2" id="KW-1133">Transmembrane helix</keyword>
<reference evidence="4 5" key="1">
    <citation type="journal article" date="2016" name="Nat. Commun.">
        <title>Thousands of microbial genomes shed light on interconnected biogeochemical processes in an aquifer system.</title>
        <authorList>
            <person name="Anantharaman K."/>
            <person name="Brown C.T."/>
            <person name="Hug L.A."/>
            <person name="Sharon I."/>
            <person name="Castelle C.J."/>
            <person name="Probst A.J."/>
            <person name="Thomas B.C."/>
            <person name="Singh A."/>
            <person name="Wilkins M.J."/>
            <person name="Karaoz U."/>
            <person name="Brodie E.L."/>
            <person name="Williams K.H."/>
            <person name="Hubbard S.S."/>
            <person name="Banfield J.F."/>
        </authorList>
    </citation>
    <scope>NUCLEOTIDE SEQUENCE [LARGE SCALE GENOMIC DNA]</scope>
</reference>
<dbReference type="PANTHER" id="PTHR35333">
    <property type="entry name" value="BETA-LACTAMASE"/>
    <property type="match status" value="1"/>
</dbReference>
<accession>A0A1F7XL02</accession>
<evidence type="ECO:0000259" key="3">
    <source>
        <dbReference type="Pfam" id="PF13354"/>
    </source>
</evidence>
<protein>
    <recommendedName>
        <fullName evidence="3">Beta-lactamase class A catalytic domain-containing protein</fullName>
    </recommendedName>
</protein>
<name>A0A1F7XL02_9BACT</name>
<dbReference type="GO" id="GO:0046677">
    <property type="term" value="P:response to antibiotic"/>
    <property type="evidence" value="ECO:0007669"/>
    <property type="project" value="InterPro"/>
</dbReference>
<organism evidence="4 5">
    <name type="scientific">Candidatus Woesebacteria bacterium RBG_16_42_24</name>
    <dbReference type="NCBI Taxonomy" id="1802485"/>
    <lineage>
        <taxon>Bacteria</taxon>
        <taxon>Candidatus Woeseibacteriota</taxon>
    </lineage>
</organism>
<dbReference type="EMBL" id="MGFX01000001">
    <property type="protein sequence ID" value="OGM15744.1"/>
    <property type="molecule type" value="Genomic_DNA"/>
</dbReference>
<dbReference type="Proteomes" id="UP000177382">
    <property type="component" value="Unassembled WGS sequence"/>
</dbReference>
<dbReference type="STRING" id="1802485.A2V97_03120"/>
<feature type="compositionally biased region" description="Acidic residues" evidence="1">
    <location>
        <begin position="10"/>
        <end position="20"/>
    </location>
</feature>
<evidence type="ECO:0000313" key="4">
    <source>
        <dbReference type="EMBL" id="OGM15744.1"/>
    </source>
</evidence>
<evidence type="ECO:0000256" key="1">
    <source>
        <dbReference type="SAM" id="MobiDB-lite"/>
    </source>
</evidence>
<evidence type="ECO:0000313" key="5">
    <source>
        <dbReference type="Proteomes" id="UP000177382"/>
    </source>
</evidence>
<dbReference type="SUPFAM" id="SSF56601">
    <property type="entry name" value="beta-lactamase/transpeptidase-like"/>
    <property type="match status" value="1"/>
</dbReference>
<feature type="transmembrane region" description="Helical" evidence="2">
    <location>
        <begin position="54"/>
        <end position="74"/>
    </location>
</feature>
<proteinExistence type="predicted"/>
<dbReference type="GO" id="GO:0008800">
    <property type="term" value="F:beta-lactamase activity"/>
    <property type="evidence" value="ECO:0007669"/>
    <property type="project" value="InterPro"/>
</dbReference>
<dbReference type="AlphaFoldDB" id="A0A1F7XL02"/>
<dbReference type="InterPro" id="IPR012338">
    <property type="entry name" value="Beta-lactam/transpept-like"/>
</dbReference>
<keyword evidence="2" id="KW-0812">Transmembrane</keyword>
<feature type="domain" description="Beta-lactamase class A catalytic" evidence="3">
    <location>
        <begin position="131"/>
        <end position="310"/>
    </location>
</feature>
<gene>
    <name evidence="4" type="ORF">A2V97_03120</name>
</gene>
<keyword evidence="2" id="KW-0472">Membrane</keyword>
<dbReference type="GO" id="GO:0030655">
    <property type="term" value="P:beta-lactam antibiotic catabolic process"/>
    <property type="evidence" value="ECO:0007669"/>
    <property type="project" value="InterPro"/>
</dbReference>
<feature type="region of interest" description="Disordered" evidence="1">
    <location>
        <begin position="1"/>
        <end position="20"/>
    </location>
</feature>
<dbReference type="Pfam" id="PF13354">
    <property type="entry name" value="Beta-lactamase2"/>
    <property type="match status" value="1"/>
</dbReference>
<dbReference type="InterPro" id="IPR045155">
    <property type="entry name" value="Beta-lactam_cat"/>
</dbReference>
<sequence length="336" mass="38106">MSIFRRRDNDYDDDYDKEEDLEEVPRYRRIRDLKPENKRKRKEPPRPWGKKERLLILFLFLATIITSAVLALQARGWKLPNLPRLKVSIPSFNFFGEETIVIGEDSEARRKARKAEEFFNEKTKALSGVYSLYVLRLGDVSSYGVNEDKILQAASLIKLPVIAAVYMEAEAGNLDLDKVPSGQKRTYRELVLAMGKSSDNEAFRIVRNSLGDAKISEVTTKLGMENTSLTENETTPKEIGMFFKKLWKGEIVAPESREAILNSLTDTIYEDWIAAGINDVRVAHKYGREVHVVNDAGIVYADVPFVLVIMSEGVVEKEADKIIPELAAGIYGIEKQ</sequence>
<dbReference type="Gene3D" id="3.40.710.10">
    <property type="entry name" value="DD-peptidase/beta-lactamase superfamily"/>
    <property type="match status" value="1"/>
</dbReference>